<dbReference type="Proteomes" id="UP001162992">
    <property type="component" value="Chromosome 17"/>
</dbReference>
<evidence type="ECO:0000313" key="2">
    <source>
        <dbReference type="Proteomes" id="UP001162992"/>
    </source>
</evidence>
<proteinExistence type="predicted"/>
<dbReference type="EMBL" id="CM055108">
    <property type="protein sequence ID" value="KAJ7525893.1"/>
    <property type="molecule type" value="Genomic_DNA"/>
</dbReference>
<sequence length="280" mass="31719">MGKHTSKAKRHGKNGMKALKSNVGAKNISDELSIENCQDFKQKESAHVNISYLELRSRRLRKKTNQCTKAHHVSISLTPSKLLSMDGVISRNASFLALPQASQNVCLSNGEVSCELRDSMKMQIHEEKRNNLLCSEDCLVEYRVHPSTAEVEASIGVNDKQVAQDNVSLRKNQMIDTSRQKREAIIPYSPRHASIHEDQITNQVSGTGPDERAGRDQRVSIYICKTLFGAPNSKEEVEEFLAEAEQYEQKLLTARYKYNFDFHNGIPLKGRYKWINSTHS</sequence>
<organism evidence="1 2">
    <name type="scientific">Diphasiastrum complanatum</name>
    <name type="common">Issler's clubmoss</name>
    <name type="synonym">Lycopodium complanatum</name>
    <dbReference type="NCBI Taxonomy" id="34168"/>
    <lineage>
        <taxon>Eukaryota</taxon>
        <taxon>Viridiplantae</taxon>
        <taxon>Streptophyta</taxon>
        <taxon>Embryophyta</taxon>
        <taxon>Tracheophyta</taxon>
        <taxon>Lycopodiopsida</taxon>
        <taxon>Lycopodiales</taxon>
        <taxon>Lycopodiaceae</taxon>
        <taxon>Lycopodioideae</taxon>
        <taxon>Diphasiastrum</taxon>
    </lineage>
</organism>
<accession>A0ACC2B818</accession>
<evidence type="ECO:0000313" key="1">
    <source>
        <dbReference type="EMBL" id="KAJ7525893.1"/>
    </source>
</evidence>
<comment type="caution">
    <text evidence="1">The sequence shown here is derived from an EMBL/GenBank/DDBJ whole genome shotgun (WGS) entry which is preliminary data.</text>
</comment>
<gene>
    <name evidence="1" type="ORF">O6H91_17G072500</name>
</gene>
<name>A0ACC2B818_DIPCM</name>
<reference evidence="2" key="1">
    <citation type="journal article" date="2024" name="Proc. Natl. Acad. Sci. U.S.A.">
        <title>Extraordinary preservation of gene collinearity over three hundred million years revealed in homosporous lycophytes.</title>
        <authorList>
            <person name="Li C."/>
            <person name="Wickell D."/>
            <person name="Kuo L.Y."/>
            <person name="Chen X."/>
            <person name="Nie B."/>
            <person name="Liao X."/>
            <person name="Peng D."/>
            <person name="Ji J."/>
            <person name="Jenkins J."/>
            <person name="Williams M."/>
            <person name="Shu S."/>
            <person name="Plott C."/>
            <person name="Barry K."/>
            <person name="Rajasekar S."/>
            <person name="Grimwood J."/>
            <person name="Han X."/>
            <person name="Sun S."/>
            <person name="Hou Z."/>
            <person name="He W."/>
            <person name="Dai G."/>
            <person name="Sun C."/>
            <person name="Schmutz J."/>
            <person name="Leebens-Mack J.H."/>
            <person name="Li F.W."/>
            <person name="Wang L."/>
        </authorList>
    </citation>
    <scope>NUCLEOTIDE SEQUENCE [LARGE SCALE GENOMIC DNA]</scope>
    <source>
        <strain evidence="2">cv. PW_Plant_1</strain>
    </source>
</reference>
<keyword evidence="2" id="KW-1185">Reference proteome</keyword>
<protein>
    <submittedName>
        <fullName evidence="1">Uncharacterized protein</fullName>
    </submittedName>
</protein>